<dbReference type="GO" id="GO:0005739">
    <property type="term" value="C:mitochondrion"/>
    <property type="evidence" value="ECO:0007669"/>
    <property type="project" value="GOC"/>
</dbReference>
<organism evidence="8 9">
    <name type="scientific">Tetradesmus obliquus</name>
    <name type="common">Green alga</name>
    <name type="synonym">Acutodesmus obliquus</name>
    <dbReference type="NCBI Taxonomy" id="3088"/>
    <lineage>
        <taxon>Eukaryota</taxon>
        <taxon>Viridiplantae</taxon>
        <taxon>Chlorophyta</taxon>
        <taxon>core chlorophytes</taxon>
        <taxon>Chlorophyceae</taxon>
        <taxon>CS clade</taxon>
        <taxon>Sphaeropleales</taxon>
        <taxon>Scenedesmaceae</taxon>
        <taxon>Tetradesmus</taxon>
    </lineage>
</organism>
<evidence type="ECO:0008006" key="10">
    <source>
        <dbReference type="Google" id="ProtNLM"/>
    </source>
</evidence>
<evidence type="ECO:0000256" key="4">
    <source>
        <dbReference type="ARBA" id="ARBA00022824"/>
    </source>
</evidence>
<proteinExistence type="inferred from homology"/>
<keyword evidence="5 7" id="KW-1133">Transmembrane helix</keyword>
<dbReference type="InterPro" id="IPR029008">
    <property type="entry name" value="EMC6-like"/>
</dbReference>
<dbReference type="PANTHER" id="PTHR12906">
    <property type="entry name" value="PROTEIN C20ORF24 RAB5-INTERACTING PROTEIN"/>
    <property type="match status" value="1"/>
</dbReference>
<comment type="similarity">
    <text evidence="2">Belongs to the EMC6 family.</text>
</comment>
<dbReference type="InterPro" id="IPR010742">
    <property type="entry name" value="RCAF1"/>
</dbReference>
<evidence type="ECO:0000313" key="8">
    <source>
        <dbReference type="EMBL" id="SZX65555.1"/>
    </source>
</evidence>
<dbReference type="GO" id="GO:0097250">
    <property type="term" value="P:mitochondrial respirasome assembly"/>
    <property type="evidence" value="ECO:0007669"/>
    <property type="project" value="InterPro"/>
</dbReference>
<gene>
    <name evidence="8" type="ORF">BQ4739_LOCUS6035</name>
</gene>
<evidence type="ECO:0000256" key="1">
    <source>
        <dbReference type="ARBA" id="ARBA00004477"/>
    </source>
</evidence>
<evidence type="ECO:0000256" key="2">
    <source>
        <dbReference type="ARBA" id="ARBA00009436"/>
    </source>
</evidence>
<keyword evidence="3 7" id="KW-0812">Transmembrane</keyword>
<feature type="transmembrane region" description="Helical" evidence="7">
    <location>
        <begin position="40"/>
        <end position="65"/>
    </location>
</feature>
<keyword evidence="9" id="KW-1185">Reference proteome</keyword>
<sequence>MADADQPKNLAFYIGKIRQRDAASWEKDDLQDVLYWFRQVVGIVFGLVWGFAGITGFLGFMSFVISSCMLTMAAYKSVLGIDEEDYGGHADLIQEGLPGSIGSFLLTWTLAYTAMHS</sequence>
<dbReference type="STRING" id="3088.A0A383VJ60"/>
<evidence type="ECO:0000256" key="5">
    <source>
        <dbReference type="ARBA" id="ARBA00022989"/>
    </source>
</evidence>
<dbReference type="PANTHER" id="PTHR12906:SF0">
    <property type="entry name" value="GEL COMPLEX SUBUNIT OPTI"/>
    <property type="match status" value="1"/>
</dbReference>
<dbReference type="GO" id="GO:0005789">
    <property type="term" value="C:endoplasmic reticulum membrane"/>
    <property type="evidence" value="ECO:0007669"/>
    <property type="project" value="UniProtKB-SubCell"/>
</dbReference>
<accession>A0A383VJ60</accession>
<keyword evidence="6 7" id="KW-0472">Membrane</keyword>
<dbReference type="Pfam" id="PF07019">
    <property type="entry name" value="EMC6"/>
    <property type="match status" value="1"/>
</dbReference>
<name>A0A383VJ60_TETOB</name>
<dbReference type="AlphaFoldDB" id="A0A383VJ60"/>
<comment type="subcellular location">
    <subcellularLocation>
        <location evidence="1">Endoplasmic reticulum membrane</location>
        <topology evidence="1">Multi-pass membrane protein</topology>
    </subcellularLocation>
</comment>
<protein>
    <recommendedName>
        <fullName evidence="10">Rab5-interacting protein</fullName>
    </recommendedName>
</protein>
<keyword evidence="4" id="KW-0256">Endoplasmic reticulum</keyword>
<reference evidence="8 9" key="1">
    <citation type="submission" date="2016-10" db="EMBL/GenBank/DDBJ databases">
        <authorList>
            <person name="Cai Z."/>
        </authorList>
    </citation>
    <scope>NUCLEOTIDE SEQUENCE [LARGE SCALE GENOMIC DNA]</scope>
</reference>
<evidence type="ECO:0000256" key="3">
    <source>
        <dbReference type="ARBA" id="ARBA00022692"/>
    </source>
</evidence>
<dbReference type="EMBL" id="FNXT01000650">
    <property type="protein sequence ID" value="SZX65555.1"/>
    <property type="molecule type" value="Genomic_DNA"/>
</dbReference>
<dbReference type="Proteomes" id="UP000256970">
    <property type="component" value="Unassembled WGS sequence"/>
</dbReference>
<evidence type="ECO:0000313" key="9">
    <source>
        <dbReference type="Proteomes" id="UP000256970"/>
    </source>
</evidence>
<evidence type="ECO:0000256" key="6">
    <source>
        <dbReference type="ARBA" id="ARBA00023136"/>
    </source>
</evidence>
<evidence type="ECO:0000256" key="7">
    <source>
        <dbReference type="SAM" id="Phobius"/>
    </source>
</evidence>